<evidence type="ECO:0000313" key="4">
    <source>
        <dbReference type="Proteomes" id="UP000054495"/>
    </source>
</evidence>
<protein>
    <recommendedName>
        <fullName evidence="5">Golgin-84</fullName>
    </recommendedName>
</protein>
<organism evidence="3 4">
    <name type="scientific">Ancylostoma ceylanicum</name>
    <dbReference type="NCBI Taxonomy" id="53326"/>
    <lineage>
        <taxon>Eukaryota</taxon>
        <taxon>Metazoa</taxon>
        <taxon>Ecdysozoa</taxon>
        <taxon>Nematoda</taxon>
        <taxon>Chromadorea</taxon>
        <taxon>Rhabditida</taxon>
        <taxon>Rhabditina</taxon>
        <taxon>Rhabditomorpha</taxon>
        <taxon>Strongyloidea</taxon>
        <taxon>Ancylostomatidae</taxon>
        <taxon>Ancylostomatinae</taxon>
        <taxon>Ancylostoma</taxon>
    </lineage>
</organism>
<keyword evidence="2" id="KW-0472">Membrane</keyword>
<evidence type="ECO:0000256" key="1">
    <source>
        <dbReference type="SAM" id="MobiDB-lite"/>
    </source>
</evidence>
<dbReference type="Proteomes" id="UP000054495">
    <property type="component" value="Unassembled WGS sequence"/>
</dbReference>
<feature type="region of interest" description="Disordered" evidence="1">
    <location>
        <begin position="75"/>
        <end position="97"/>
    </location>
</feature>
<reference evidence="3 4" key="1">
    <citation type="submission" date="2013-05" db="EMBL/GenBank/DDBJ databases">
        <title>Draft genome of the parasitic nematode Anyclostoma ceylanicum.</title>
        <authorList>
            <person name="Mitreva M."/>
        </authorList>
    </citation>
    <scope>NUCLEOTIDE SEQUENCE [LARGE SCALE GENOMIC DNA]</scope>
</reference>
<sequence length="201" mass="22601">MSRSEKESLYGELNTLQSYVDRVAAEKDALLAQLANLSGQLDERNNRLRQAGESKMDTTLRIVELESQIAALTRERDNAAHSPDAPSSSGMGGCHPPTEHVAVQIEFELEEFEQVVGDSHRLLNTELSRSSEHSEAAESSHFVSASTPLPSLVTLLSRRISALRRRPQRALMPYFRYAMAGYVIMLHMMLIHCWFFAGCHW</sequence>
<evidence type="ECO:0000256" key="2">
    <source>
        <dbReference type="SAM" id="Phobius"/>
    </source>
</evidence>
<name>A0A0D6LPV9_9BILA</name>
<gene>
    <name evidence="3" type="ORF">ANCCEY_07009</name>
</gene>
<keyword evidence="4" id="KW-1185">Reference proteome</keyword>
<keyword evidence="2" id="KW-0812">Transmembrane</keyword>
<dbReference type="AlphaFoldDB" id="A0A0D6LPV9"/>
<evidence type="ECO:0008006" key="5">
    <source>
        <dbReference type="Google" id="ProtNLM"/>
    </source>
</evidence>
<proteinExistence type="predicted"/>
<keyword evidence="2" id="KW-1133">Transmembrane helix</keyword>
<evidence type="ECO:0000313" key="3">
    <source>
        <dbReference type="EMBL" id="EPB73899.1"/>
    </source>
</evidence>
<dbReference type="EMBL" id="KE124965">
    <property type="protein sequence ID" value="EPB73899.1"/>
    <property type="molecule type" value="Genomic_DNA"/>
</dbReference>
<accession>A0A0D6LPV9</accession>
<feature type="transmembrane region" description="Helical" evidence="2">
    <location>
        <begin position="174"/>
        <end position="197"/>
    </location>
</feature>